<dbReference type="Gene3D" id="3.40.50.2000">
    <property type="entry name" value="Glycogen Phosphorylase B"/>
    <property type="match status" value="1"/>
</dbReference>
<evidence type="ECO:0000256" key="4">
    <source>
        <dbReference type="ARBA" id="ARBA00022723"/>
    </source>
</evidence>
<keyword evidence="3 8" id="KW-0808">Transferase</keyword>
<protein>
    <recommendedName>
        <fullName evidence="9">HAT C-terminal dimerisation domain-containing protein</fullName>
    </recommendedName>
</protein>
<evidence type="ECO:0000256" key="2">
    <source>
        <dbReference type="ARBA" id="ARBA00009995"/>
    </source>
</evidence>
<evidence type="ECO:0000256" key="8">
    <source>
        <dbReference type="RuleBase" id="RU003718"/>
    </source>
</evidence>
<dbReference type="EMBL" id="LRBV02000011">
    <property type="status" value="NOT_ANNOTATED_CDS"/>
    <property type="molecule type" value="Genomic_DNA"/>
</dbReference>
<keyword evidence="8" id="KW-0328">Glycosyltransferase</keyword>
<keyword evidence="11" id="KW-1185">Reference proteome</keyword>
<dbReference type="InterPro" id="IPR002213">
    <property type="entry name" value="UDP_glucos_trans"/>
</dbReference>
<evidence type="ECO:0000256" key="3">
    <source>
        <dbReference type="ARBA" id="ARBA00022679"/>
    </source>
</evidence>
<evidence type="ECO:0000259" key="9">
    <source>
        <dbReference type="Pfam" id="PF05699"/>
    </source>
</evidence>
<dbReference type="Pfam" id="PF05699">
    <property type="entry name" value="Dimer_Tnp_hAT"/>
    <property type="match status" value="1"/>
</dbReference>
<evidence type="ECO:0000256" key="1">
    <source>
        <dbReference type="ARBA" id="ARBA00004123"/>
    </source>
</evidence>
<dbReference type="CDD" id="cd03784">
    <property type="entry name" value="GT1_Gtf-like"/>
    <property type="match status" value="1"/>
</dbReference>
<evidence type="ECO:0000256" key="7">
    <source>
        <dbReference type="ARBA" id="ARBA00023242"/>
    </source>
</evidence>
<evidence type="ECO:0000313" key="11">
    <source>
        <dbReference type="Proteomes" id="UP000594261"/>
    </source>
</evidence>
<proteinExistence type="inferred from homology"/>
<dbReference type="PROSITE" id="PS00375">
    <property type="entry name" value="UDPGT"/>
    <property type="match status" value="1"/>
</dbReference>
<dbReference type="Gramene" id="QL11p035583:mrna">
    <property type="protein sequence ID" value="QL11p035583:mrna"/>
    <property type="gene ID" value="QL11p035583"/>
</dbReference>
<evidence type="ECO:0000256" key="5">
    <source>
        <dbReference type="ARBA" id="ARBA00022771"/>
    </source>
</evidence>
<dbReference type="AlphaFoldDB" id="A0A7N2MY98"/>
<reference evidence="10 11" key="1">
    <citation type="journal article" date="2016" name="G3 (Bethesda)">
        <title>First Draft Assembly and Annotation of the Genome of a California Endemic Oak Quercus lobata Nee (Fagaceae).</title>
        <authorList>
            <person name="Sork V.L."/>
            <person name="Fitz-Gibbon S.T."/>
            <person name="Puiu D."/>
            <person name="Crepeau M."/>
            <person name="Gugger P.F."/>
            <person name="Sherman R."/>
            <person name="Stevens K."/>
            <person name="Langley C.H."/>
            <person name="Pellegrini M."/>
            <person name="Salzberg S.L."/>
        </authorList>
    </citation>
    <scope>NUCLEOTIDE SEQUENCE [LARGE SCALE GENOMIC DNA]</scope>
    <source>
        <strain evidence="10 11">cv. SW786</strain>
    </source>
</reference>
<evidence type="ECO:0000313" key="10">
    <source>
        <dbReference type="EnsemblPlants" id="QL11p035583:mrna"/>
    </source>
</evidence>
<comment type="subcellular location">
    <subcellularLocation>
        <location evidence="1">Nucleus</location>
    </subcellularLocation>
</comment>
<name>A0A7N2MY98_QUELO</name>
<dbReference type="InParanoid" id="A0A7N2MY98"/>
<dbReference type="Pfam" id="PF00201">
    <property type="entry name" value="UDPGT"/>
    <property type="match status" value="1"/>
</dbReference>
<reference evidence="10" key="2">
    <citation type="submission" date="2021-01" db="UniProtKB">
        <authorList>
            <consortium name="EnsemblPlants"/>
        </authorList>
    </citation>
    <scope>IDENTIFICATION</scope>
</reference>
<dbReference type="FunFam" id="3.40.50.2000:FF:000431">
    <property type="entry name" value="UDP-glycosyltransferase 90A1"/>
    <property type="match status" value="1"/>
</dbReference>
<dbReference type="GO" id="GO:0008270">
    <property type="term" value="F:zinc ion binding"/>
    <property type="evidence" value="ECO:0007669"/>
    <property type="project" value="UniProtKB-KW"/>
</dbReference>
<dbReference type="InterPro" id="IPR035595">
    <property type="entry name" value="UDP_glycos_trans_CS"/>
</dbReference>
<dbReference type="Proteomes" id="UP000594261">
    <property type="component" value="Chromosome 11"/>
</dbReference>
<keyword evidence="6" id="KW-0862">Zinc</keyword>
<keyword evidence="7" id="KW-0539">Nucleus</keyword>
<organism evidence="10 11">
    <name type="scientific">Quercus lobata</name>
    <name type="common">Valley oak</name>
    <dbReference type="NCBI Taxonomy" id="97700"/>
    <lineage>
        <taxon>Eukaryota</taxon>
        <taxon>Viridiplantae</taxon>
        <taxon>Streptophyta</taxon>
        <taxon>Embryophyta</taxon>
        <taxon>Tracheophyta</taxon>
        <taxon>Spermatophyta</taxon>
        <taxon>Magnoliopsida</taxon>
        <taxon>eudicotyledons</taxon>
        <taxon>Gunneridae</taxon>
        <taxon>Pentapetalae</taxon>
        <taxon>rosids</taxon>
        <taxon>fabids</taxon>
        <taxon>Fagales</taxon>
        <taxon>Fagaceae</taxon>
        <taxon>Quercus</taxon>
    </lineage>
</organism>
<dbReference type="GO" id="GO:0046983">
    <property type="term" value="F:protein dimerization activity"/>
    <property type="evidence" value="ECO:0007669"/>
    <property type="project" value="InterPro"/>
</dbReference>
<comment type="similarity">
    <text evidence="2 8">Belongs to the UDP-glycosyltransferase family.</text>
</comment>
<dbReference type="SUPFAM" id="SSF53098">
    <property type="entry name" value="Ribonuclease H-like"/>
    <property type="match status" value="2"/>
</dbReference>
<dbReference type="InterPro" id="IPR008906">
    <property type="entry name" value="HATC_C_dom"/>
</dbReference>
<keyword evidence="5" id="KW-0863">Zinc-finger</keyword>
<dbReference type="EnsemblPlants" id="QL11p035583:mrna">
    <property type="protein sequence ID" value="QL11p035583:mrna"/>
    <property type="gene ID" value="QL11p035583"/>
</dbReference>
<dbReference type="PANTHER" id="PTHR46481:SF10">
    <property type="entry name" value="ZINC FINGER BED DOMAIN-CONTAINING PROTEIN 39"/>
    <property type="match status" value="1"/>
</dbReference>
<dbReference type="SUPFAM" id="SSF53756">
    <property type="entry name" value="UDP-Glycosyltransferase/glycogen phosphorylase"/>
    <property type="match status" value="1"/>
</dbReference>
<keyword evidence="4" id="KW-0479">Metal-binding</keyword>
<dbReference type="GO" id="GO:0005634">
    <property type="term" value="C:nucleus"/>
    <property type="evidence" value="ECO:0007669"/>
    <property type="project" value="UniProtKB-SubCell"/>
</dbReference>
<feature type="domain" description="HAT C-terminal dimerisation" evidence="9">
    <location>
        <begin position="170"/>
        <end position="246"/>
    </location>
</feature>
<sequence>MTVPASGTCSGWKNNLLAHEPICPKNPNREDLVKGQKTLAFEPKKDGEDGFHFLSTTFSIEASIKALAEMIIIDVLPFRVTKDWNGIVLGNEFMHMRCCAHILNLIVGEGLKEIDALVAKVREVVSYVKSSPNRHQTFRSFMERLDDGYSSYFRTKKDSGGLGSPCCSNEVEKYLAKNCDGRKDVNFEILEWWRDNCSKYQVLSKVTKDVLVVPVSTITSESAFSTGGHIVDPFRSSLSPLMVQNLPLTIINLVSLLVGLVFGKGLILRGWVPQVLILDHEAVGGFVTHCGWNSTLEGVTAGVPMVTWPLSAEQFYNEKLVTQVLKIGVDVGVRQWIGVMGDSIKRDAIERAMKQIMVGEETEEMRARQRHEYQTINDSRSKEGQN</sequence>
<dbReference type="InterPro" id="IPR052035">
    <property type="entry name" value="ZnF_BED_domain_contain"/>
</dbReference>
<dbReference type="PANTHER" id="PTHR46481">
    <property type="entry name" value="ZINC FINGER BED DOMAIN-CONTAINING PROTEIN 4"/>
    <property type="match status" value="1"/>
</dbReference>
<dbReference type="InterPro" id="IPR012337">
    <property type="entry name" value="RNaseH-like_sf"/>
</dbReference>
<accession>A0A7N2MY98</accession>
<evidence type="ECO:0000256" key="6">
    <source>
        <dbReference type="ARBA" id="ARBA00022833"/>
    </source>
</evidence>
<dbReference type="GO" id="GO:0008194">
    <property type="term" value="F:UDP-glycosyltransferase activity"/>
    <property type="evidence" value="ECO:0007669"/>
    <property type="project" value="InterPro"/>
</dbReference>